<proteinExistence type="inferred from homology"/>
<dbReference type="Proteomes" id="UP000472267">
    <property type="component" value="Unassembled WGS sequence"/>
</dbReference>
<feature type="region of interest" description="Disordered" evidence="2">
    <location>
        <begin position="1"/>
        <end position="21"/>
    </location>
</feature>
<reference evidence="3" key="2">
    <citation type="submission" date="2025-09" db="UniProtKB">
        <authorList>
            <consortium name="Ensembl"/>
        </authorList>
    </citation>
    <scope>IDENTIFICATION</scope>
</reference>
<reference evidence="3" key="1">
    <citation type="submission" date="2025-08" db="UniProtKB">
        <authorList>
            <consortium name="Ensembl"/>
        </authorList>
    </citation>
    <scope>IDENTIFICATION</scope>
</reference>
<evidence type="ECO:0000256" key="1">
    <source>
        <dbReference type="ARBA" id="ARBA00006137"/>
    </source>
</evidence>
<dbReference type="PANTHER" id="PTHR34766:SF1">
    <property type="entry name" value="UPF0449 PROTEIN C19ORF25"/>
    <property type="match status" value="1"/>
</dbReference>
<dbReference type="InterPro" id="IPR028227">
    <property type="entry name" value="UPF0449"/>
</dbReference>
<evidence type="ECO:0000256" key="2">
    <source>
        <dbReference type="SAM" id="MobiDB-lite"/>
    </source>
</evidence>
<dbReference type="AlphaFoldDB" id="A0A672G6E3"/>
<dbReference type="InParanoid" id="A0A672G6E3"/>
<sequence>MNPGSKAKKRAVLPSRPEPPSVEQILEDMDRAEPQDAVFSILDGSQTQGGAFPHVSHRSSPVFPSYFSNF</sequence>
<accession>A0A672G6E3</accession>
<dbReference type="Ensembl" id="ENSSFAT00005014406.1">
    <property type="protein sequence ID" value="ENSSFAP00005013822.1"/>
    <property type="gene ID" value="ENSSFAG00005007513.1"/>
</dbReference>
<protein>
    <submittedName>
        <fullName evidence="3">Uncharacterized protein</fullName>
    </submittedName>
</protein>
<dbReference type="Pfam" id="PF15136">
    <property type="entry name" value="UPF0449"/>
    <property type="match status" value="1"/>
</dbReference>
<evidence type="ECO:0000313" key="3">
    <source>
        <dbReference type="Ensembl" id="ENSSFAP00005013822.1"/>
    </source>
</evidence>
<dbReference type="PANTHER" id="PTHR34766">
    <property type="entry name" value="UPF0449 PROTEIN C19ORF25"/>
    <property type="match status" value="1"/>
</dbReference>
<comment type="similarity">
    <text evidence="1">Belongs to the UPF0449 family.</text>
</comment>
<keyword evidence="4" id="KW-1185">Reference proteome</keyword>
<feature type="compositionally biased region" description="Basic residues" evidence="2">
    <location>
        <begin position="1"/>
        <end position="11"/>
    </location>
</feature>
<organism evidence="3 4">
    <name type="scientific">Salarias fasciatus</name>
    <name type="common">Jewelled blenny</name>
    <name type="synonym">Blennius fasciatus</name>
    <dbReference type="NCBI Taxonomy" id="181472"/>
    <lineage>
        <taxon>Eukaryota</taxon>
        <taxon>Metazoa</taxon>
        <taxon>Chordata</taxon>
        <taxon>Craniata</taxon>
        <taxon>Vertebrata</taxon>
        <taxon>Euteleostomi</taxon>
        <taxon>Actinopterygii</taxon>
        <taxon>Neopterygii</taxon>
        <taxon>Teleostei</taxon>
        <taxon>Neoteleostei</taxon>
        <taxon>Acanthomorphata</taxon>
        <taxon>Ovalentaria</taxon>
        <taxon>Blenniimorphae</taxon>
        <taxon>Blenniiformes</taxon>
        <taxon>Blennioidei</taxon>
        <taxon>Blenniidae</taxon>
        <taxon>Salariinae</taxon>
        <taxon>Salarias</taxon>
    </lineage>
</organism>
<name>A0A672G6E3_SALFA</name>
<evidence type="ECO:0000313" key="4">
    <source>
        <dbReference type="Proteomes" id="UP000472267"/>
    </source>
</evidence>